<dbReference type="InterPro" id="IPR027417">
    <property type="entry name" value="P-loop_NTPase"/>
</dbReference>
<keyword evidence="2" id="KW-0547">Nucleotide-binding</keyword>
<dbReference type="GO" id="GO:0051026">
    <property type="term" value="P:chiasma assembly"/>
    <property type="evidence" value="ECO:0007669"/>
    <property type="project" value="TreeGrafter"/>
</dbReference>
<feature type="region of interest" description="Disordered" evidence="5">
    <location>
        <begin position="322"/>
        <end position="341"/>
    </location>
</feature>
<dbReference type="SMART" id="SM00534">
    <property type="entry name" value="MUTSac"/>
    <property type="match status" value="1"/>
</dbReference>
<evidence type="ECO:0000256" key="5">
    <source>
        <dbReference type="SAM" id="MobiDB-lite"/>
    </source>
</evidence>
<sequence length="341" mass="37583">MGSPHQATGDKIIVGIGLKMAQLDHSTLGDLLKEVKHTIDAEKSASEGRVTIRSGVNKHLSENFELQFKTENQSYYKNSRLRDLDTTYGDVYYMYTDKEVEIVQELGIKVLAQLAMLDTAKGVATDVDCFVPASRATLGVFDKLLVRIKSIESISKYTSAFTDDLQQVVQAINECTARSLFLCDEFGKGTLAADGIGLLGASLRYFLDRPETCPKIIVVTHFHELVASNVLAMYSDRILWCTMEVSIATDQPNEPVYLYRVTPGTTLSTWAYHIAQLAGVPRAVITLAQTSRTWLGSGIFPSVEQCPRQGVTRLRLTWPTSPSATSIMPSDGMPELSVDSD</sequence>
<dbReference type="GO" id="GO:0005634">
    <property type="term" value="C:nucleus"/>
    <property type="evidence" value="ECO:0007669"/>
    <property type="project" value="TreeGrafter"/>
</dbReference>
<dbReference type="OrthoDB" id="29596at2759"/>
<name>A0A9W8EBX3_9FUNG</name>
<evidence type="ECO:0000313" key="8">
    <source>
        <dbReference type="Proteomes" id="UP001151582"/>
    </source>
</evidence>
<dbReference type="GO" id="GO:0030983">
    <property type="term" value="F:mismatched DNA binding"/>
    <property type="evidence" value="ECO:0007669"/>
    <property type="project" value="InterPro"/>
</dbReference>
<dbReference type="SUPFAM" id="SSF48334">
    <property type="entry name" value="DNA repair protein MutS, domain III"/>
    <property type="match status" value="1"/>
</dbReference>
<dbReference type="GO" id="GO:0140664">
    <property type="term" value="F:ATP-dependent DNA damage sensor activity"/>
    <property type="evidence" value="ECO:0007669"/>
    <property type="project" value="InterPro"/>
</dbReference>
<dbReference type="PANTHER" id="PTHR11361">
    <property type="entry name" value="DNA MISMATCH REPAIR PROTEIN MUTS FAMILY MEMBER"/>
    <property type="match status" value="1"/>
</dbReference>
<reference evidence="7" key="1">
    <citation type="submission" date="2022-07" db="EMBL/GenBank/DDBJ databases">
        <title>Phylogenomic reconstructions and comparative analyses of Kickxellomycotina fungi.</title>
        <authorList>
            <person name="Reynolds N.K."/>
            <person name="Stajich J.E."/>
            <person name="Barry K."/>
            <person name="Grigoriev I.V."/>
            <person name="Crous P."/>
            <person name="Smith M.E."/>
        </authorList>
    </citation>
    <scope>NUCLEOTIDE SEQUENCE</scope>
    <source>
        <strain evidence="7">RSA 567</strain>
    </source>
</reference>
<dbReference type="AlphaFoldDB" id="A0A9W8EBX3"/>
<dbReference type="Gene3D" id="3.40.50.300">
    <property type="entry name" value="P-loop containing nucleotide triphosphate hydrolases"/>
    <property type="match status" value="1"/>
</dbReference>
<dbReference type="InterPro" id="IPR036187">
    <property type="entry name" value="DNA_mismatch_repair_MutS_sf"/>
</dbReference>
<dbReference type="PANTHER" id="PTHR11361:SF20">
    <property type="entry name" value="MUTS PROTEIN HOMOLOG 5"/>
    <property type="match status" value="1"/>
</dbReference>
<proteinExistence type="inferred from homology"/>
<dbReference type="Pfam" id="PF00488">
    <property type="entry name" value="MutS_V"/>
    <property type="match status" value="1"/>
</dbReference>
<keyword evidence="4" id="KW-0238">DNA-binding</keyword>
<dbReference type="InterPro" id="IPR000432">
    <property type="entry name" value="DNA_mismatch_repair_MutS_C"/>
</dbReference>
<gene>
    <name evidence="7" type="ORF">H4R34_003559</name>
</gene>
<comment type="similarity">
    <text evidence="1">Belongs to the DNA mismatch repair MutS family.</text>
</comment>
<evidence type="ECO:0000313" key="7">
    <source>
        <dbReference type="EMBL" id="KAJ1977500.1"/>
    </source>
</evidence>
<evidence type="ECO:0000256" key="2">
    <source>
        <dbReference type="ARBA" id="ARBA00022741"/>
    </source>
</evidence>
<dbReference type="PROSITE" id="PS00486">
    <property type="entry name" value="DNA_MISMATCH_REPAIR_2"/>
    <property type="match status" value="1"/>
</dbReference>
<evidence type="ECO:0000256" key="4">
    <source>
        <dbReference type="ARBA" id="ARBA00023125"/>
    </source>
</evidence>
<keyword evidence="8" id="KW-1185">Reference proteome</keyword>
<evidence type="ECO:0000256" key="1">
    <source>
        <dbReference type="ARBA" id="ARBA00006271"/>
    </source>
</evidence>
<feature type="domain" description="DNA mismatch repair proteins mutS family" evidence="6">
    <location>
        <begin position="179"/>
        <end position="195"/>
    </location>
</feature>
<dbReference type="GO" id="GO:0006298">
    <property type="term" value="P:mismatch repair"/>
    <property type="evidence" value="ECO:0007669"/>
    <property type="project" value="InterPro"/>
</dbReference>
<evidence type="ECO:0000256" key="3">
    <source>
        <dbReference type="ARBA" id="ARBA00022840"/>
    </source>
</evidence>
<dbReference type="EMBL" id="JANBQB010000343">
    <property type="protein sequence ID" value="KAJ1977500.1"/>
    <property type="molecule type" value="Genomic_DNA"/>
</dbReference>
<dbReference type="GO" id="GO:0005524">
    <property type="term" value="F:ATP binding"/>
    <property type="evidence" value="ECO:0007669"/>
    <property type="project" value="UniProtKB-KW"/>
</dbReference>
<protein>
    <recommendedName>
        <fullName evidence="6">DNA mismatch repair proteins mutS family domain-containing protein</fullName>
    </recommendedName>
</protein>
<keyword evidence="3" id="KW-0067">ATP-binding</keyword>
<evidence type="ECO:0000259" key="6">
    <source>
        <dbReference type="PROSITE" id="PS00486"/>
    </source>
</evidence>
<dbReference type="SUPFAM" id="SSF52540">
    <property type="entry name" value="P-loop containing nucleoside triphosphate hydrolases"/>
    <property type="match status" value="1"/>
</dbReference>
<dbReference type="InterPro" id="IPR045076">
    <property type="entry name" value="MutS"/>
</dbReference>
<dbReference type="Proteomes" id="UP001151582">
    <property type="component" value="Unassembled WGS sequence"/>
</dbReference>
<accession>A0A9W8EBX3</accession>
<comment type="caution">
    <text evidence="7">The sequence shown here is derived from an EMBL/GenBank/DDBJ whole genome shotgun (WGS) entry which is preliminary data.</text>
</comment>
<organism evidence="7 8">
    <name type="scientific">Dimargaris verticillata</name>
    <dbReference type="NCBI Taxonomy" id="2761393"/>
    <lineage>
        <taxon>Eukaryota</taxon>
        <taxon>Fungi</taxon>
        <taxon>Fungi incertae sedis</taxon>
        <taxon>Zoopagomycota</taxon>
        <taxon>Kickxellomycotina</taxon>
        <taxon>Dimargaritomycetes</taxon>
        <taxon>Dimargaritales</taxon>
        <taxon>Dimargaritaceae</taxon>
        <taxon>Dimargaris</taxon>
    </lineage>
</organism>